<protein>
    <submittedName>
        <fullName evidence="2">Prepilin-type N-terminal cleavage/methylation domain-containing protein</fullName>
    </submittedName>
</protein>
<dbReference type="InterPro" id="IPR045584">
    <property type="entry name" value="Pilin-like"/>
</dbReference>
<evidence type="ECO:0000256" key="1">
    <source>
        <dbReference type="SAM" id="Phobius"/>
    </source>
</evidence>
<dbReference type="EMBL" id="SPVF01000187">
    <property type="protein sequence ID" value="TFW17323.1"/>
    <property type="molecule type" value="Genomic_DNA"/>
</dbReference>
<dbReference type="OrthoDB" id="5786415at2"/>
<keyword evidence="1" id="KW-0812">Transmembrane</keyword>
<proteinExistence type="predicted"/>
<reference evidence="2 3" key="1">
    <citation type="submission" date="2019-03" db="EMBL/GenBank/DDBJ databases">
        <title>Draft Genome Sequence of Massilia arenosa sp. nov., a Novel Massilia Species Isolated from a Sandy-loam Maize Soil.</title>
        <authorList>
            <person name="Raths R."/>
            <person name="Peta V."/>
            <person name="Bucking H."/>
        </authorList>
    </citation>
    <scope>NUCLEOTIDE SEQUENCE [LARGE SCALE GENOMIC DNA]</scope>
    <source>
        <strain evidence="2 3">MC02</strain>
    </source>
</reference>
<dbReference type="Gene3D" id="3.30.700.10">
    <property type="entry name" value="Glycoprotein, Type 4 Pilin"/>
    <property type="match status" value="1"/>
</dbReference>
<name>A0A4Y9S7Q1_9BURK</name>
<feature type="transmembrane region" description="Helical" evidence="1">
    <location>
        <begin position="6"/>
        <end position="27"/>
    </location>
</feature>
<keyword evidence="1" id="KW-1133">Transmembrane helix</keyword>
<accession>A0A4Y9S7Q1</accession>
<sequence length="180" mass="19412">MRRALGFSLIELVMVMVLVGIVSTIAIGRFSDGKESDAALYANRIASLMRYGQKLAIAQQRPVFVSFSTDLVTNEARVSLCYTVNCSSQVPAPGGMNSGTSRTTSKCVSSTWYCEAQPPGITVSYNATSPIFWFSPSGMPFDYRDAVTATASTYSQINFTSSYGSVSYTVLVEPGTGYVH</sequence>
<organism evidence="2 3">
    <name type="scientific">Zemynaea arenosa</name>
    <dbReference type="NCBI Taxonomy" id="2561931"/>
    <lineage>
        <taxon>Bacteria</taxon>
        <taxon>Pseudomonadati</taxon>
        <taxon>Pseudomonadota</taxon>
        <taxon>Betaproteobacteria</taxon>
        <taxon>Burkholderiales</taxon>
        <taxon>Oxalobacteraceae</taxon>
        <taxon>Telluria group</taxon>
        <taxon>Zemynaea</taxon>
    </lineage>
</organism>
<keyword evidence="1" id="KW-0472">Membrane</keyword>
<comment type="caution">
    <text evidence="2">The sequence shown here is derived from an EMBL/GenBank/DDBJ whole genome shotgun (WGS) entry which is preliminary data.</text>
</comment>
<dbReference type="Pfam" id="PF07963">
    <property type="entry name" value="N_methyl"/>
    <property type="match status" value="1"/>
</dbReference>
<dbReference type="AlphaFoldDB" id="A0A4Y9S7Q1"/>
<evidence type="ECO:0000313" key="2">
    <source>
        <dbReference type="EMBL" id="TFW17323.1"/>
    </source>
</evidence>
<keyword evidence="3" id="KW-1185">Reference proteome</keyword>
<dbReference type="NCBIfam" id="TIGR02532">
    <property type="entry name" value="IV_pilin_GFxxxE"/>
    <property type="match status" value="1"/>
</dbReference>
<dbReference type="SUPFAM" id="SSF54523">
    <property type="entry name" value="Pili subunits"/>
    <property type="match status" value="1"/>
</dbReference>
<dbReference type="InterPro" id="IPR012902">
    <property type="entry name" value="N_methyl_site"/>
</dbReference>
<gene>
    <name evidence="2" type="ORF">E4L96_14790</name>
</gene>
<dbReference type="RefSeq" id="WP_135207993.1">
    <property type="nucleotide sequence ID" value="NZ_SPVF01000187.1"/>
</dbReference>
<evidence type="ECO:0000313" key="3">
    <source>
        <dbReference type="Proteomes" id="UP000298438"/>
    </source>
</evidence>
<dbReference type="Proteomes" id="UP000298438">
    <property type="component" value="Unassembled WGS sequence"/>
</dbReference>